<keyword evidence="2" id="KW-0812">Transmembrane</keyword>
<dbReference type="OrthoDB" id="1827788at2"/>
<evidence type="ECO:0000256" key="2">
    <source>
        <dbReference type="SAM" id="Phobius"/>
    </source>
</evidence>
<evidence type="ECO:0000313" key="3">
    <source>
        <dbReference type="EMBL" id="QJA03239.1"/>
    </source>
</evidence>
<feature type="region of interest" description="Disordered" evidence="1">
    <location>
        <begin position="215"/>
        <end position="241"/>
    </location>
</feature>
<evidence type="ECO:0000313" key="4">
    <source>
        <dbReference type="EMBL" id="RGC08967.1"/>
    </source>
</evidence>
<name>A0A3E2VF71_CLOIN</name>
<dbReference type="RefSeq" id="WP_117444963.1">
    <property type="nucleotide sequence ID" value="NZ_CABHIW010000026.1"/>
</dbReference>
<proteinExistence type="predicted"/>
<dbReference type="Proteomes" id="UP000503330">
    <property type="component" value="Chromosome"/>
</dbReference>
<accession>A0A3E2VF71</accession>
<evidence type="ECO:0000256" key="1">
    <source>
        <dbReference type="SAM" id="MobiDB-lite"/>
    </source>
</evidence>
<dbReference type="Proteomes" id="UP000260025">
    <property type="component" value="Unassembled WGS sequence"/>
</dbReference>
<dbReference type="EMBL" id="QVEV01000067">
    <property type="protein sequence ID" value="RGC08967.1"/>
    <property type="molecule type" value="Genomic_DNA"/>
</dbReference>
<keyword evidence="2" id="KW-0472">Membrane</keyword>
<dbReference type="EMBL" id="CP048838">
    <property type="protein sequence ID" value="QJA03239.1"/>
    <property type="molecule type" value="Genomic_DNA"/>
</dbReference>
<reference evidence="4 5" key="1">
    <citation type="submission" date="2018-08" db="EMBL/GenBank/DDBJ databases">
        <title>A genome reference for cultivated species of the human gut microbiota.</title>
        <authorList>
            <person name="Zou Y."/>
            <person name="Xue W."/>
            <person name="Luo G."/>
        </authorList>
    </citation>
    <scope>NUCLEOTIDE SEQUENCE [LARGE SCALE GENOMIC DNA]</scope>
    <source>
        <strain evidence="4 5">OF01-2LB</strain>
    </source>
</reference>
<dbReference type="InterPro" id="IPR023833">
    <property type="entry name" value="Signal_pept_SipW-depend-type"/>
</dbReference>
<keyword evidence="2" id="KW-1133">Transmembrane helix</keyword>
<evidence type="ECO:0000313" key="6">
    <source>
        <dbReference type="Proteomes" id="UP000503330"/>
    </source>
</evidence>
<dbReference type="AlphaFoldDB" id="A0A3E2VF71"/>
<sequence>MEIRNKKKVGILSIAVLAGITIIGSSVAYFTSTDTKDNLFTVGSVRTILHEDRWDDLADTDHNGIPDMAEDIIPNKTIPKDPTIENTGKNPAWVYLEVRVPIVNIITAQEDGSRNPKADTELFLFTPDLDHWRQLSKIVEEDTDGRKTAVYVFGYESVLDPGQTTAELFSSVTFCNAIEEQGLEDSEQTITVKSMAIQQEETGTMEEAYGSFINQEHVTKEPAPQMPEDGEAAVDDGGHDE</sequence>
<organism evidence="4 5">
    <name type="scientific">Clostridium innocuum</name>
    <dbReference type="NCBI Taxonomy" id="1522"/>
    <lineage>
        <taxon>Bacteria</taxon>
        <taxon>Bacillati</taxon>
        <taxon>Bacillota</taxon>
        <taxon>Clostridia</taxon>
        <taxon>Eubacteriales</taxon>
        <taxon>Clostridiaceae</taxon>
        <taxon>Clostridium</taxon>
    </lineage>
</organism>
<gene>
    <name evidence="4" type="ORF">DXA38_21595</name>
    <name evidence="3" type="ORF">G4D54_12655</name>
</gene>
<reference evidence="3 6" key="2">
    <citation type="submission" date="2020-02" db="EMBL/GenBank/DDBJ databases">
        <authorList>
            <person name="Kociolek L.K."/>
            <person name="Ozer E.A."/>
        </authorList>
    </citation>
    <scope>NUCLEOTIDE SEQUENCE [LARGE SCALE GENOMIC DNA]</scope>
    <source>
        <strain evidence="3 6">ATCC 14501</strain>
    </source>
</reference>
<dbReference type="NCBIfam" id="TIGR04088">
    <property type="entry name" value="cognate_SipW"/>
    <property type="match status" value="1"/>
</dbReference>
<dbReference type="GeneID" id="61926402"/>
<feature type="transmembrane region" description="Helical" evidence="2">
    <location>
        <begin position="9"/>
        <end position="30"/>
    </location>
</feature>
<evidence type="ECO:0000313" key="5">
    <source>
        <dbReference type="Proteomes" id="UP000260025"/>
    </source>
</evidence>
<protein>
    <submittedName>
        <fullName evidence="4">Signal peptide protein</fullName>
    </submittedName>
</protein>